<protein>
    <recommendedName>
        <fullName evidence="4">HTH marR-type domain-containing protein</fullName>
    </recommendedName>
</protein>
<reference evidence="5 6" key="1">
    <citation type="submission" date="2016-10" db="EMBL/GenBank/DDBJ databases">
        <authorList>
            <person name="de Groot N.N."/>
        </authorList>
    </citation>
    <scope>NUCLEOTIDE SEQUENCE [LARGE SCALE GENOMIC DNA]</scope>
    <source>
        <strain evidence="6">P4-7,KCTC 19426,CECT 7604</strain>
    </source>
</reference>
<dbReference type="InterPro" id="IPR000835">
    <property type="entry name" value="HTH_MarR-typ"/>
</dbReference>
<dbReference type="GO" id="GO:0003700">
    <property type="term" value="F:DNA-binding transcription factor activity"/>
    <property type="evidence" value="ECO:0007669"/>
    <property type="project" value="InterPro"/>
</dbReference>
<dbReference type="RefSeq" id="WP_090479288.1">
    <property type="nucleotide sequence ID" value="NZ_LT629710.1"/>
</dbReference>
<evidence type="ECO:0000313" key="6">
    <source>
        <dbReference type="Proteomes" id="UP000198741"/>
    </source>
</evidence>
<dbReference type="InterPro" id="IPR052362">
    <property type="entry name" value="HTH-GbsR_regulator"/>
</dbReference>
<keyword evidence="3" id="KW-0804">Transcription</keyword>
<keyword evidence="2" id="KW-0238">DNA-binding</keyword>
<dbReference type="Pfam" id="PF12802">
    <property type="entry name" value="MarR_2"/>
    <property type="match status" value="1"/>
</dbReference>
<evidence type="ECO:0000256" key="1">
    <source>
        <dbReference type="ARBA" id="ARBA00023015"/>
    </source>
</evidence>
<sequence length="164" mass="18150">MAIEFSPEIEAFINAFSENWHSSGQGRMEGRVLAYLLVVSADKVSSAELADALGAGSGAISMATRALVEQGFIRRLRVAGDRSHYFAAAEDVWGGFLSAERRWVHRMQSVLDNARKEMSLAPTADRRVQVAAEYMNWLGSYNLTMLRDWHAHLASHVAPKVDPS</sequence>
<feature type="domain" description="HTH marR-type" evidence="4">
    <location>
        <begin position="27"/>
        <end position="82"/>
    </location>
</feature>
<organism evidence="5 6">
    <name type="scientific">Nakamurella panacisegetis</name>
    <dbReference type="NCBI Taxonomy" id="1090615"/>
    <lineage>
        <taxon>Bacteria</taxon>
        <taxon>Bacillati</taxon>
        <taxon>Actinomycetota</taxon>
        <taxon>Actinomycetes</taxon>
        <taxon>Nakamurellales</taxon>
        <taxon>Nakamurellaceae</taxon>
        <taxon>Nakamurella</taxon>
    </lineage>
</organism>
<evidence type="ECO:0000259" key="4">
    <source>
        <dbReference type="Pfam" id="PF12802"/>
    </source>
</evidence>
<dbReference type="PANTHER" id="PTHR38465">
    <property type="entry name" value="HTH-TYPE TRANSCRIPTIONAL REGULATOR MJ1563-RELATED"/>
    <property type="match status" value="1"/>
</dbReference>
<evidence type="ECO:0000313" key="5">
    <source>
        <dbReference type="EMBL" id="SDP37226.1"/>
    </source>
</evidence>
<evidence type="ECO:0000256" key="3">
    <source>
        <dbReference type="ARBA" id="ARBA00023163"/>
    </source>
</evidence>
<name>A0A1H0S7M1_9ACTN</name>
<dbReference type="GO" id="GO:0003677">
    <property type="term" value="F:DNA binding"/>
    <property type="evidence" value="ECO:0007669"/>
    <property type="project" value="UniProtKB-KW"/>
</dbReference>
<keyword evidence="1" id="KW-0805">Transcription regulation</keyword>
<dbReference type="EMBL" id="LT629710">
    <property type="protein sequence ID" value="SDP37226.1"/>
    <property type="molecule type" value="Genomic_DNA"/>
</dbReference>
<dbReference type="PANTHER" id="PTHR38465:SF2">
    <property type="entry name" value="HTH-TYPE TRANSCRIPTIONAL REGULATOR MMPR5"/>
    <property type="match status" value="1"/>
</dbReference>
<dbReference type="AlphaFoldDB" id="A0A1H0S7M1"/>
<dbReference type="STRING" id="1090615.SAMN04515671_3925"/>
<proteinExistence type="predicted"/>
<dbReference type="Proteomes" id="UP000198741">
    <property type="component" value="Chromosome I"/>
</dbReference>
<dbReference type="SUPFAM" id="SSF46785">
    <property type="entry name" value="Winged helix' DNA-binding domain"/>
    <property type="match status" value="1"/>
</dbReference>
<dbReference type="Gene3D" id="1.10.10.10">
    <property type="entry name" value="Winged helix-like DNA-binding domain superfamily/Winged helix DNA-binding domain"/>
    <property type="match status" value="1"/>
</dbReference>
<keyword evidence="6" id="KW-1185">Reference proteome</keyword>
<gene>
    <name evidence="5" type="ORF">SAMN04515671_3925</name>
</gene>
<dbReference type="InterPro" id="IPR036390">
    <property type="entry name" value="WH_DNA-bd_sf"/>
</dbReference>
<dbReference type="InterPro" id="IPR036388">
    <property type="entry name" value="WH-like_DNA-bd_sf"/>
</dbReference>
<accession>A0A1H0S7M1</accession>
<evidence type="ECO:0000256" key="2">
    <source>
        <dbReference type="ARBA" id="ARBA00023125"/>
    </source>
</evidence>
<dbReference type="OrthoDB" id="67158at2"/>